<accession>A0A1G9P5A1</accession>
<proteinExistence type="inferred from homology"/>
<evidence type="ECO:0000313" key="4">
    <source>
        <dbReference type="Proteomes" id="UP000198510"/>
    </source>
</evidence>
<dbReference type="PANTHER" id="PTHR48107:SF7">
    <property type="entry name" value="RE15974P"/>
    <property type="match status" value="1"/>
</dbReference>
<sequence>MVMLENKVAVVTGSSRGIGKAIAERYATRGAHVVVNYTSHKAAAEAIVRSVEDRKGQAIAVQADVSKVDEVHCLFETALQHFGRIDIVVVNAGLELTGLPVTDVTEAQFDRLFNTNTKGAFFTMQAAARHVADGGRIIYIGSSTTGYPRAGYAIHGGSKMAPLYLVQVLAQEVGPRGITVNAILPTATAGAGLHTHVTEDAPIRKFMAEFSPMGRMGTPEDVANVAEFFASDLASFVSGQHLLVTGGGLA</sequence>
<dbReference type="OrthoDB" id="9804104at2"/>
<dbReference type="InterPro" id="IPR036291">
    <property type="entry name" value="NAD(P)-bd_dom_sf"/>
</dbReference>
<dbReference type="GO" id="GO:0016614">
    <property type="term" value="F:oxidoreductase activity, acting on CH-OH group of donors"/>
    <property type="evidence" value="ECO:0007669"/>
    <property type="project" value="UniProtKB-ARBA"/>
</dbReference>
<protein>
    <submittedName>
        <fullName evidence="3">3-oxoacyl-[acyl-carrier protein] reductase</fullName>
    </submittedName>
</protein>
<evidence type="ECO:0000256" key="2">
    <source>
        <dbReference type="ARBA" id="ARBA00023002"/>
    </source>
</evidence>
<keyword evidence="2" id="KW-0560">Oxidoreductase</keyword>
<dbReference type="SUPFAM" id="SSF51735">
    <property type="entry name" value="NAD(P)-binding Rossmann-fold domains"/>
    <property type="match status" value="1"/>
</dbReference>
<evidence type="ECO:0000313" key="3">
    <source>
        <dbReference type="EMBL" id="SDL93889.1"/>
    </source>
</evidence>
<dbReference type="AlphaFoldDB" id="A0A1G9P5A1"/>
<dbReference type="PANTHER" id="PTHR48107">
    <property type="entry name" value="NADPH-DEPENDENT ALDEHYDE REDUCTASE-LIKE PROTEIN, CHLOROPLASTIC-RELATED"/>
    <property type="match status" value="1"/>
</dbReference>
<comment type="similarity">
    <text evidence="1">Belongs to the short-chain dehydrogenases/reductases (SDR) family.</text>
</comment>
<gene>
    <name evidence="3" type="ORF">SAMN05421823_10985</name>
</gene>
<dbReference type="InterPro" id="IPR002347">
    <property type="entry name" value="SDR_fam"/>
</dbReference>
<dbReference type="Gene3D" id="3.40.50.720">
    <property type="entry name" value="NAD(P)-binding Rossmann-like Domain"/>
    <property type="match status" value="1"/>
</dbReference>
<dbReference type="STRING" id="1075417.SAMN05421823_10985"/>
<organism evidence="3 4">
    <name type="scientific">Catalinimonas alkaloidigena</name>
    <dbReference type="NCBI Taxonomy" id="1075417"/>
    <lineage>
        <taxon>Bacteria</taxon>
        <taxon>Pseudomonadati</taxon>
        <taxon>Bacteroidota</taxon>
        <taxon>Cytophagia</taxon>
        <taxon>Cytophagales</taxon>
        <taxon>Catalimonadaceae</taxon>
        <taxon>Catalinimonas</taxon>
    </lineage>
</organism>
<dbReference type="PRINTS" id="PR00081">
    <property type="entry name" value="GDHRDH"/>
</dbReference>
<keyword evidence="4" id="KW-1185">Reference proteome</keyword>
<reference evidence="3 4" key="1">
    <citation type="submission" date="2016-10" db="EMBL/GenBank/DDBJ databases">
        <authorList>
            <person name="de Groot N.N."/>
        </authorList>
    </citation>
    <scope>NUCLEOTIDE SEQUENCE [LARGE SCALE GENOMIC DNA]</scope>
    <source>
        <strain evidence="3 4">DSM 25186</strain>
    </source>
</reference>
<dbReference type="FunFam" id="3.40.50.720:FF:000084">
    <property type="entry name" value="Short-chain dehydrogenase reductase"/>
    <property type="match status" value="1"/>
</dbReference>
<name>A0A1G9P5A1_9BACT</name>
<dbReference type="Proteomes" id="UP000198510">
    <property type="component" value="Unassembled WGS sequence"/>
</dbReference>
<dbReference type="Pfam" id="PF13561">
    <property type="entry name" value="adh_short_C2"/>
    <property type="match status" value="1"/>
</dbReference>
<dbReference type="EMBL" id="FNFO01000009">
    <property type="protein sequence ID" value="SDL93889.1"/>
    <property type="molecule type" value="Genomic_DNA"/>
</dbReference>
<evidence type="ECO:0000256" key="1">
    <source>
        <dbReference type="ARBA" id="ARBA00006484"/>
    </source>
</evidence>